<comment type="catalytic activity">
    <reaction evidence="6 7">
        <text>L-arginyl-[protein] + NAD(+) = N(omega)-(ADP-D-ribosyl)-L-arginyl-[protein] + nicotinamide + H(+)</text>
        <dbReference type="Rhea" id="RHEA:19149"/>
        <dbReference type="Rhea" id="RHEA-COMP:10532"/>
        <dbReference type="Rhea" id="RHEA-COMP:15087"/>
        <dbReference type="ChEBI" id="CHEBI:15378"/>
        <dbReference type="ChEBI" id="CHEBI:17154"/>
        <dbReference type="ChEBI" id="CHEBI:29965"/>
        <dbReference type="ChEBI" id="CHEBI:57540"/>
        <dbReference type="ChEBI" id="CHEBI:142554"/>
        <dbReference type="EC" id="2.4.2.31"/>
    </reaction>
</comment>
<dbReference type="InterPro" id="IPR000768">
    <property type="entry name" value="ART"/>
</dbReference>
<dbReference type="Proteomes" id="UP000663829">
    <property type="component" value="Unassembled WGS sequence"/>
</dbReference>
<evidence type="ECO:0000313" key="9">
    <source>
        <dbReference type="EMBL" id="CAF4391998.1"/>
    </source>
</evidence>
<comment type="similarity">
    <text evidence="1 7">Belongs to the Arg-specific ADP-ribosyltransferase family.</text>
</comment>
<evidence type="ECO:0000256" key="1">
    <source>
        <dbReference type="ARBA" id="ARBA00009558"/>
    </source>
</evidence>
<dbReference type="Proteomes" id="UP000681722">
    <property type="component" value="Unassembled WGS sequence"/>
</dbReference>
<dbReference type="OrthoDB" id="423533at2759"/>
<dbReference type="GO" id="GO:0016779">
    <property type="term" value="F:nucleotidyltransferase activity"/>
    <property type="evidence" value="ECO:0007669"/>
    <property type="project" value="UniProtKB-KW"/>
</dbReference>
<dbReference type="EC" id="2.4.2.31" evidence="7"/>
<keyword evidence="7" id="KW-0521">NADP</keyword>
<evidence type="ECO:0000256" key="2">
    <source>
        <dbReference type="ARBA" id="ARBA00022676"/>
    </source>
</evidence>
<keyword evidence="10" id="KW-1185">Reference proteome</keyword>
<name>A0A815VBA8_9BILA</name>
<evidence type="ECO:0000256" key="5">
    <source>
        <dbReference type="ARBA" id="ARBA00022737"/>
    </source>
</evidence>
<dbReference type="SMART" id="SM00368">
    <property type="entry name" value="LRR_RI"/>
    <property type="match status" value="5"/>
</dbReference>
<accession>A0A815VBA8</accession>
<evidence type="ECO:0000256" key="6">
    <source>
        <dbReference type="ARBA" id="ARBA00047597"/>
    </source>
</evidence>
<dbReference type="PROSITE" id="PS51996">
    <property type="entry name" value="TR_MART"/>
    <property type="match status" value="1"/>
</dbReference>
<dbReference type="EMBL" id="CAJOBC010090528">
    <property type="protein sequence ID" value="CAF4391998.1"/>
    <property type="molecule type" value="Genomic_DNA"/>
</dbReference>
<keyword evidence="5" id="KW-0677">Repeat</keyword>
<keyword evidence="4" id="KW-0548">Nucleotidyltransferase</keyword>
<dbReference type="SUPFAM" id="SSF52047">
    <property type="entry name" value="RNI-like"/>
    <property type="match status" value="1"/>
</dbReference>
<dbReference type="Pfam" id="PF01129">
    <property type="entry name" value="ART"/>
    <property type="match status" value="1"/>
</dbReference>
<proteinExistence type="inferred from homology"/>
<gene>
    <name evidence="8" type="ORF">GPM918_LOCUS38142</name>
    <name evidence="9" type="ORF">SRO942_LOCUS38942</name>
</gene>
<dbReference type="PANTHER" id="PTHR24111">
    <property type="entry name" value="LEUCINE-RICH REPEAT-CONTAINING PROTEIN 34"/>
    <property type="match status" value="1"/>
</dbReference>
<dbReference type="Gene3D" id="3.90.176.10">
    <property type="entry name" value="Toxin ADP-ribosyltransferase, Chain A, domain 1"/>
    <property type="match status" value="1"/>
</dbReference>
<evidence type="ECO:0000313" key="8">
    <source>
        <dbReference type="EMBL" id="CAF1532603.1"/>
    </source>
</evidence>
<dbReference type="SUPFAM" id="SSF56399">
    <property type="entry name" value="ADP-ribosylation"/>
    <property type="match status" value="1"/>
</dbReference>
<evidence type="ECO:0000313" key="10">
    <source>
        <dbReference type="Proteomes" id="UP000663829"/>
    </source>
</evidence>
<protein>
    <recommendedName>
        <fullName evidence="7">NAD(P)(+)--arginine ADP-ribosyltransferase</fullName>
        <ecNumber evidence="7">2.4.2.31</ecNumber>
    </recommendedName>
    <alternativeName>
        <fullName evidence="7">Mono(ADP-ribosyl)transferase</fullName>
    </alternativeName>
</protein>
<keyword evidence="3 7" id="KW-0808">Transferase</keyword>
<dbReference type="InterPro" id="IPR001611">
    <property type="entry name" value="Leu-rich_rpt"/>
</dbReference>
<keyword evidence="7" id="KW-0520">NAD</keyword>
<dbReference type="EMBL" id="CAJNOQ010024939">
    <property type="protein sequence ID" value="CAF1532603.1"/>
    <property type="molecule type" value="Genomic_DNA"/>
</dbReference>
<organism evidence="8 10">
    <name type="scientific">Didymodactylos carnosus</name>
    <dbReference type="NCBI Taxonomy" id="1234261"/>
    <lineage>
        <taxon>Eukaryota</taxon>
        <taxon>Metazoa</taxon>
        <taxon>Spiralia</taxon>
        <taxon>Gnathifera</taxon>
        <taxon>Rotifera</taxon>
        <taxon>Eurotatoria</taxon>
        <taxon>Bdelloidea</taxon>
        <taxon>Philodinida</taxon>
        <taxon>Philodinidae</taxon>
        <taxon>Didymodactylos</taxon>
    </lineage>
</organism>
<dbReference type="InterPro" id="IPR032675">
    <property type="entry name" value="LRR_dom_sf"/>
</dbReference>
<keyword evidence="2 7" id="KW-0328">Glycosyltransferase</keyword>
<sequence>MASNTSTGSRFTDIEIVTTRLPACYGYLTAKLVSLEEAVEPICLLNVIPELERFVKLAKKHCPFPNDDKLTKDEAAAFYLYTMEMSADTSFYRLLNQVLRDDDRTKVKPFFSYLKLLDVAANKLPSLKRTVWRGINRDVSDSFKKDQIVTWWSVTSCSASVNVIESFLDSSHLSSSSSQSTLFNIQCLHGKSISSYTCFPNEDEILLMPGTHMRVVSKPLYHHGGLHIVHLEEVGDDDDHEGKEAAKKLSSMKEEGASKASATTKKFVESGVGRPLLQHRNKELEEYIDERRTSVEFAWIGKQLTDDDMKIVCEQLKVNENWKKLGFDGTKISETSIEYLCNTLKSNSKSVAELWLRACCLSARSVKVVIKLLESDTKIEAVNLGYNDIDDVAATYIANMLATNKTLQCLLLDNNKISDDGMELLVNALKQNATLAFFHVHNNQITSRSVRTIVELVNVNRTLQTLDLTSNQLSEKDKKQIKQLAEGKINDLRL</sequence>
<dbReference type="Gene3D" id="3.80.10.10">
    <property type="entry name" value="Ribonuclease Inhibitor"/>
    <property type="match status" value="1"/>
</dbReference>
<comment type="caution">
    <text evidence="8">The sequence shown here is derived from an EMBL/GenBank/DDBJ whole genome shotgun (WGS) entry which is preliminary data.</text>
</comment>
<evidence type="ECO:0000256" key="3">
    <source>
        <dbReference type="ARBA" id="ARBA00022679"/>
    </source>
</evidence>
<dbReference type="InterPro" id="IPR052201">
    <property type="entry name" value="LRR-containing_regulator"/>
</dbReference>
<evidence type="ECO:0000256" key="7">
    <source>
        <dbReference type="RuleBase" id="RU361228"/>
    </source>
</evidence>
<dbReference type="PANTHER" id="PTHR24111:SF0">
    <property type="entry name" value="LEUCINE-RICH REPEAT-CONTAINING PROTEIN"/>
    <property type="match status" value="1"/>
</dbReference>
<dbReference type="Pfam" id="PF13516">
    <property type="entry name" value="LRR_6"/>
    <property type="match status" value="3"/>
</dbReference>
<reference evidence="8" key="1">
    <citation type="submission" date="2021-02" db="EMBL/GenBank/DDBJ databases">
        <authorList>
            <person name="Nowell W R."/>
        </authorList>
    </citation>
    <scope>NUCLEOTIDE SEQUENCE</scope>
</reference>
<dbReference type="AlphaFoldDB" id="A0A815VBA8"/>
<evidence type="ECO:0000256" key="4">
    <source>
        <dbReference type="ARBA" id="ARBA00022695"/>
    </source>
</evidence>
<dbReference type="GO" id="GO:0106274">
    <property type="term" value="F:NAD+-protein-arginine ADP-ribosyltransferase activity"/>
    <property type="evidence" value="ECO:0007669"/>
    <property type="project" value="UniProtKB-EC"/>
</dbReference>